<keyword evidence="6" id="KW-0915">Sodium</keyword>
<evidence type="ECO:0000256" key="2">
    <source>
        <dbReference type="ARBA" id="ARBA00022448"/>
    </source>
</evidence>
<dbReference type="GO" id="GO:0015280">
    <property type="term" value="F:ligand-gated sodium channel activity"/>
    <property type="evidence" value="ECO:0007669"/>
    <property type="project" value="TreeGrafter"/>
</dbReference>
<keyword evidence="5" id="KW-1133">Transmembrane helix</keyword>
<proteinExistence type="inferred from homology"/>
<sequence length="405" mass="45937">MVKSSKRIELSGAPSRGIGKTHSPGTMQSSSTMIRWQGNLGRISLQLILNIDQDEYIKETGDTAGARLVVHTQNSMPFPEDEGITVTPGQATSIGVKQLRIKRLAEPYGNCLTLKERNASRNAYQLLFPVAYRPTACSKTCYQHNVIEECHCKDPYYPINDEAYGVSNLTICRTANVSQDDCRYEVTKKFERNELECYCPNSCDEVIFVLSASTAEWPSDVQKSSILSRFYSKAPSLFLDPTDPEKYKRNLLKVEVFYEEFNFELMQENAAYYTSNYLSDVGGVLGLWLGCSILTLIEFVELIMDVLAVCLMRRRCRLRRQTSCTRLTPNTSSNAVKVAPSPSPIDNSDYSVNKRHLGDNYFISKSSKFDMDMSELPKAFRSYIEETKLEQAEIEMSKRQTQSKK</sequence>
<dbReference type="InterPro" id="IPR001873">
    <property type="entry name" value="ENaC"/>
</dbReference>
<evidence type="ECO:0000256" key="12">
    <source>
        <dbReference type="RuleBase" id="RU000679"/>
    </source>
</evidence>
<organism evidence="14 15">
    <name type="scientific">Paralvinella palmiformis</name>
    <dbReference type="NCBI Taxonomy" id="53620"/>
    <lineage>
        <taxon>Eukaryota</taxon>
        <taxon>Metazoa</taxon>
        <taxon>Spiralia</taxon>
        <taxon>Lophotrochozoa</taxon>
        <taxon>Annelida</taxon>
        <taxon>Polychaeta</taxon>
        <taxon>Sedentaria</taxon>
        <taxon>Canalipalpata</taxon>
        <taxon>Terebellida</taxon>
        <taxon>Terebelliformia</taxon>
        <taxon>Alvinellidae</taxon>
        <taxon>Paralvinella</taxon>
    </lineage>
</organism>
<dbReference type="PROSITE" id="PS01206">
    <property type="entry name" value="ASC"/>
    <property type="match status" value="1"/>
</dbReference>
<dbReference type="GO" id="GO:0005886">
    <property type="term" value="C:plasma membrane"/>
    <property type="evidence" value="ECO:0007669"/>
    <property type="project" value="TreeGrafter"/>
</dbReference>
<evidence type="ECO:0000256" key="11">
    <source>
        <dbReference type="ARBA" id="ARBA00023303"/>
    </source>
</evidence>
<keyword evidence="11 12" id="KW-0407">Ion channel</keyword>
<comment type="subcellular location">
    <subcellularLocation>
        <location evidence="1">Membrane</location>
        <topology evidence="1">Multi-pass membrane protein</topology>
    </subcellularLocation>
</comment>
<dbReference type="PANTHER" id="PTHR11690:SF248">
    <property type="entry name" value="PICKPOCKET 17, ISOFORM A"/>
    <property type="match status" value="1"/>
</dbReference>
<evidence type="ECO:0000256" key="6">
    <source>
        <dbReference type="ARBA" id="ARBA00023053"/>
    </source>
</evidence>
<keyword evidence="3 12" id="KW-0894">Sodium channel</keyword>
<keyword evidence="15" id="KW-1185">Reference proteome</keyword>
<keyword evidence="2 12" id="KW-0813">Transport</keyword>
<dbReference type="Gene3D" id="2.60.470.10">
    <property type="entry name" value="Acid-sensing ion channels like domains"/>
    <property type="match status" value="1"/>
</dbReference>
<dbReference type="FunFam" id="1.10.287.770:FF:000001">
    <property type="entry name" value="Acid-sensing ion channel subunit 1"/>
    <property type="match status" value="1"/>
</dbReference>
<evidence type="ECO:0000256" key="4">
    <source>
        <dbReference type="ARBA" id="ARBA00022692"/>
    </source>
</evidence>
<evidence type="ECO:0000256" key="10">
    <source>
        <dbReference type="ARBA" id="ARBA00023201"/>
    </source>
</evidence>
<evidence type="ECO:0000256" key="8">
    <source>
        <dbReference type="ARBA" id="ARBA00023136"/>
    </source>
</evidence>
<keyword evidence="10 12" id="KW-0739">Sodium transport</keyword>
<gene>
    <name evidence="14" type="ORF">LSH36_63g05070</name>
</gene>
<reference evidence="14" key="1">
    <citation type="journal article" date="2023" name="Mol. Biol. Evol.">
        <title>Third-Generation Sequencing Reveals the Adaptive Role of the Epigenome in Three Deep-Sea Polychaetes.</title>
        <authorList>
            <person name="Perez M."/>
            <person name="Aroh O."/>
            <person name="Sun Y."/>
            <person name="Lan Y."/>
            <person name="Juniper S.K."/>
            <person name="Young C.R."/>
            <person name="Angers B."/>
            <person name="Qian P.Y."/>
        </authorList>
    </citation>
    <scope>NUCLEOTIDE SEQUENCE</scope>
    <source>
        <strain evidence="14">P08H-3</strain>
    </source>
</reference>
<dbReference type="AlphaFoldDB" id="A0AAD9NC13"/>
<keyword evidence="8" id="KW-0472">Membrane</keyword>
<feature type="region of interest" description="Disordered" evidence="13">
    <location>
        <begin position="1"/>
        <end position="30"/>
    </location>
</feature>
<keyword evidence="7 12" id="KW-0406">Ion transport</keyword>
<dbReference type="Pfam" id="PF00858">
    <property type="entry name" value="ASC"/>
    <property type="match status" value="1"/>
</dbReference>
<dbReference type="PRINTS" id="PR01078">
    <property type="entry name" value="AMINACHANNEL"/>
</dbReference>
<evidence type="ECO:0000313" key="14">
    <source>
        <dbReference type="EMBL" id="KAK2164455.1"/>
    </source>
</evidence>
<keyword evidence="4 12" id="KW-0812">Transmembrane</keyword>
<dbReference type="Proteomes" id="UP001208570">
    <property type="component" value="Unassembled WGS sequence"/>
</dbReference>
<comment type="similarity">
    <text evidence="12">Belongs to the amiloride-sensitive sodium channel (TC 1.A.6) family.</text>
</comment>
<evidence type="ECO:0000256" key="13">
    <source>
        <dbReference type="SAM" id="MobiDB-lite"/>
    </source>
</evidence>
<evidence type="ECO:0000256" key="3">
    <source>
        <dbReference type="ARBA" id="ARBA00022461"/>
    </source>
</evidence>
<dbReference type="Gene3D" id="1.10.287.770">
    <property type="entry name" value="YojJ-like"/>
    <property type="match status" value="1"/>
</dbReference>
<accession>A0AAD9NC13</accession>
<name>A0AAD9NC13_9ANNE</name>
<dbReference type="InterPro" id="IPR020903">
    <property type="entry name" value="ENaC_CS"/>
</dbReference>
<evidence type="ECO:0000313" key="15">
    <source>
        <dbReference type="Proteomes" id="UP001208570"/>
    </source>
</evidence>
<evidence type="ECO:0000256" key="5">
    <source>
        <dbReference type="ARBA" id="ARBA00022989"/>
    </source>
</evidence>
<dbReference type="EMBL" id="JAODUP010000063">
    <property type="protein sequence ID" value="KAK2164455.1"/>
    <property type="molecule type" value="Genomic_DNA"/>
</dbReference>
<comment type="caution">
    <text evidence="14">The sequence shown here is derived from an EMBL/GenBank/DDBJ whole genome shotgun (WGS) entry which is preliminary data.</text>
</comment>
<evidence type="ECO:0000256" key="9">
    <source>
        <dbReference type="ARBA" id="ARBA00023180"/>
    </source>
</evidence>
<evidence type="ECO:0000256" key="1">
    <source>
        <dbReference type="ARBA" id="ARBA00004141"/>
    </source>
</evidence>
<keyword evidence="9" id="KW-0325">Glycoprotein</keyword>
<protein>
    <submittedName>
        <fullName evidence="14">Uncharacterized protein</fullName>
    </submittedName>
</protein>
<evidence type="ECO:0000256" key="7">
    <source>
        <dbReference type="ARBA" id="ARBA00023065"/>
    </source>
</evidence>
<dbReference type="PANTHER" id="PTHR11690">
    <property type="entry name" value="AMILORIDE-SENSITIVE SODIUM CHANNEL-RELATED"/>
    <property type="match status" value="1"/>
</dbReference>